<dbReference type="WBParaSite" id="TCLT_0000989501-mRNA-1">
    <property type="protein sequence ID" value="TCLT_0000989501-mRNA-1"/>
    <property type="gene ID" value="TCLT_0000989501"/>
</dbReference>
<dbReference type="GO" id="GO:0030125">
    <property type="term" value="C:clathrin vesicle coat"/>
    <property type="evidence" value="ECO:0007669"/>
    <property type="project" value="TreeGrafter"/>
</dbReference>
<dbReference type="GO" id="GO:0005543">
    <property type="term" value="F:phospholipid binding"/>
    <property type="evidence" value="ECO:0007669"/>
    <property type="project" value="TreeGrafter"/>
</dbReference>
<dbReference type="Gene3D" id="1.25.40.90">
    <property type="match status" value="1"/>
</dbReference>
<keyword evidence="6" id="KW-0446">Lipid-binding</keyword>
<evidence type="ECO:0000259" key="8">
    <source>
        <dbReference type="PROSITE" id="PS50942"/>
    </source>
</evidence>
<dbReference type="AlphaFoldDB" id="A0A0N5D9S5"/>
<comment type="similarity">
    <text evidence="2">Belongs to the epsin family.</text>
</comment>
<dbReference type="PROSITE" id="PS50942">
    <property type="entry name" value="ENTH"/>
    <property type="match status" value="1"/>
</dbReference>
<dbReference type="OMA" id="YLIKCGS"/>
<dbReference type="FunFam" id="1.25.40.90:FF:000002">
    <property type="entry name" value="epsin-2 isoform X1"/>
    <property type="match status" value="1"/>
</dbReference>
<evidence type="ECO:0000256" key="1">
    <source>
        <dbReference type="ARBA" id="ARBA00004496"/>
    </source>
</evidence>
<dbReference type="OrthoDB" id="4033880at2759"/>
<dbReference type="PANTHER" id="PTHR12276">
    <property type="entry name" value="EPSIN/ENT-RELATED"/>
    <property type="match status" value="1"/>
</dbReference>
<dbReference type="SUPFAM" id="SSF48464">
    <property type="entry name" value="ENTH/VHS domain"/>
    <property type="match status" value="1"/>
</dbReference>
<dbReference type="InterPro" id="IPR013809">
    <property type="entry name" value="ENTH"/>
</dbReference>
<keyword evidence="3" id="KW-0963">Cytoplasm</keyword>
<keyword evidence="4" id="KW-0597">Phosphoprotein</keyword>
<evidence type="ECO:0000256" key="5">
    <source>
        <dbReference type="ARBA" id="ARBA00022737"/>
    </source>
</evidence>
<evidence type="ECO:0000256" key="3">
    <source>
        <dbReference type="ARBA" id="ARBA00022490"/>
    </source>
</evidence>
<protein>
    <submittedName>
        <fullName evidence="11">ENTH domain-containing protein</fullName>
    </submittedName>
</protein>
<name>A0A0N5D9S5_THECL</name>
<keyword evidence="10" id="KW-1185">Reference proteome</keyword>
<gene>
    <name evidence="9" type="ORF">TCLT_LOCUS9884</name>
</gene>
<dbReference type="PROSITE" id="PS50330">
    <property type="entry name" value="UIM"/>
    <property type="match status" value="1"/>
</dbReference>
<dbReference type="InterPro" id="IPR008942">
    <property type="entry name" value="ENTH_VHS"/>
</dbReference>
<feature type="compositionally biased region" description="Polar residues" evidence="7">
    <location>
        <begin position="376"/>
        <end position="439"/>
    </location>
</feature>
<evidence type="ECO:0000256" key="6">
    <source>
        <dbReference type="ARBA" id="ARBA00023121"/>
    </source>
</evidence>
<dbReference type="GO" id="GO:0005768">
    <property type="term" value="C:endosome"/>
    <property type="evidence" value="ECO:0007669"/>
    <property type="project" value="TreeGrafter"/>
</dbReference>
<dbReference type="SMART" id="SM00273">
    <property type="entry name" value="ENTH"/>
    <property type="match status" value="1"/>
</dbReference>
<reference evidence="9 10" key="2">
    <citation type="submission" date="2018-11" db="EMBL/GenBank/DDBJ databases">
        <authorList>
            <consortium name="Pathogen Informatics"/>
        </authorList>
    </citation>
    <scope>NUCLEOTIDE SEQUENCE [LARGE SCALE GENOMIC DNA]</scope>
</reference>
<evidence type="ECO:0000313" key="11">
    <source>
        <dbReference type="WBParaSite" id="TCLT_0000989501-mRNA-1"/>
    </source>
</evidence>
<feature type="domain" description="ENTH" evidence="8">
    <location>
        <begin position="27"/>
        <end position="158"/>
    </location>
</feature>
<dbReference type="SMART" id="SM00726">
    <property type="entry name" value="UIM"/>
    <property type="match status" value="2"/>
</dbReference>
<dbReference type="EMBL" id="UYYF01004906">
    <property type="protein sequence ID" value="VDN07550.1"/>
    <property type="molecule type" value="Genomic_DNA"/>
</dbReference>
<evidence type="ECO:0000256" key="2">
    <source>
        <dbReference type="ARBA" id="ARBA00010130"/>
    </source>
</evidence>
<dbReference type="CDD" id="cd16990">
    <property type="entry name" value="ENTH_Epsin"/>
    <property type="match status" value="1"/>
</dbReference>
<comment type="subcellular location">
    <subcellularLocation>
        <location evidence="1">Cytoplasm</location>
    </subcellularLocation>
</comment>
<accession>A0A0N5D9S5</accession>
<dbReference type="STRING" id="103827.A0A0N5D9S5"/>
<evidence type="ECO:0000256" key="4">
    <source>
        <dbReference type="ARBA" id="ARBA00022553"/>
    </source>
</evidence>
<dbReference type="PANTHER" id="PTHR12276:SF115">
    <property type="entry name" value="FI19443P1"/>
    <property type="match status" value="1"/>
</dbReference>
<dbReference type="InterPro" id="IPR003903">
    <property type="entry name" value="UIM_dom"/>
</dbReference>
<organism evidence="11">
    <name type="scientific">Thelazia callipaeda</name>
    <name type="common">Oriental eyeworm</name>
    <name type="synonym">Parasitic nematode</name>
    <dbReference type="NCBI Taxonomy" id="103827"/>
    <lineage>
        <taxon>Eukaryota</taxon>
        <taxon>Metazoa</taxon>
        <taxon>Ecdysozoa</taxon>
        <taxon>Nematoda</taxon>
        <taxon>Chromadorea</taxon>
        <taxon>Rhabditida</taxon>
        <taxon>Spirurina</taxon>
        <taxon>Spiruromorpha</taxon>
        <taxon>Thelazioidea</taxon>
        <taxon>Thelaziidae</taxon>
        <taxon>Thelazia</taxon>
    </lineage>
</organism>
<dbReference type="GO" id="GO:0030276">
    <property type="term" value="F:clathrin binding"/>
    <property type="evidence" value="ECO:0007669"/>
    <property type="project" value="TreeGrafter"/>
</dbReference>
<evidence type="ECO:0000256" key="7">
    <source>
        <dbReference type="SAM" id="MobiDB-lite"/>
    </source>
</evidence>
<dbReference type="Pfam" id="PF01417">
    <property type="entry name" value="ENTH"/>
    <property type="match status" value="1"/>
</dbReference>
<evidence type="ECO:0000313" key="10">
    <source>
        <dbReference type="Proteomes" id="UP000276776"/>
    </source>
</evidence>
<dbReference type="Proteomes" id="UP000276776">
    <property type="component" value="Unassembled WGS sequence"/>
</dbReference>
<evidence type="ECO:0000313" key="9">
    <source>
        <dbReference type="EMBL" id="VDN07550.1"/>
    </source>
</evidence>
<dbReference type="GO" id="GO:0005886">
    <property type="term" value="C:plasma membrane"/>
    <property type="evidence" value="ECO:0007669"/>
    <property type="project" value="TreeGrafter"/>
</dbReference>
<dbReference type="GO" id="GO:0006897">
    <property type="term" value="P:endocytosis"/>
    <property type="evidence" value="ECO:0007669"/>
    <property type="project" value="TreeGrafter"/>
</dbReference>
<feature type="region of interest" description="Disordered" evidence="7">
    <location>
        <begin position="357"/>
        <end position="463"/>
    </location>
</feature>
<feature type="compositionally biased region" description="Polar residues" evidence="7">
    <location>
        <begin position="357"/>
        <end position="368"/>
    </location>
</feature>
<keyword evidence="5" id="KW-0677">Repeat</keyword>
<proteinExistence type="inferred from homology"/>
<sequence>MYLINFRQWLFGLITMSISTIRRQVKNVAYNFSDAQVKVREATSNDPWGPSTALMSEIADLTHNPMSFTEIMSMLWKRLNDHGKNWRHVYKSLVLLDYLIKCGSEKVAQQCRENIYSIETLKDFQHIEDNRDQGMNVREKAKQMVGLLYDEERLKNERTKFMMTRKKFMSGSGISSDGSVRHMRKNDTGPVFESELEDARPASAGEEEMQLQIALALSREENEKEEELRKKDDIGLQMALNESRREIERMNSIDVGQTTVSSSTLSQSAIDDLLSLGVGQPVEQVAHPWGGPTVDPWTPISCVPPTTNTETSLYSSMQAKNDPWTIISPRTEVHSKSVDPWTSVSPSVADQNITSMVEENSSKQVSNRKTPESFLGENSSLVNLDNLLGTTNSNSRPASNPFLSGTGGTVPTNPFVAQQRPSPSLNEIMSQNRMPSTSNAAQPPLQPPLMPVQASTQPTNPFC</sequence>
<reference evidence="11" key="1">
    <citation type="submission" date="2017-02" db="UniProtKB">
        <authorList>
            <consortium name="WormBaseParasite"/>
        </authorList>
    </citation>
    <scope>IDENTIFICATION</scope>
</reference>